<dbReference type="Proteomes" id="UP000760860">
    <property type="component" value="Unassembled WGS sequence"/>
</dbReference>
<reference evidence="2" key="1">
    <citation type="submission" date="2018-05" db="EMBL/GenBank/DDBJ databases">
        <title>Effector identification in a new, highly contiguous assembly of the strawberry crown rot pathogen Phytophthora cactorum.</title>
        <authorList>
            <person name="Armitage A.D."/>
            <person name="Nellist C.F."/>
            <person name="Bates H."/>
            <person name="Vickerstaff R.J."/>
            <person name="Harrison R.J."/>
        </authorList>
    </citation>
    <scope>NUCLEOTIDE SEQUENCE</scope>
    <source>
        <strain evidence="2">P421</strain>
    </source>
</reference>
<organism evidence="2 3">
    <name type="scientific">Phytophthora cactorum</name>
    <dbReference type="NCBI Taxonomy" id="29920"/>
    <lineage>
        <taxon>Eukaryota</taxon>
        <taxon>Sar</taxon>
        <taxon>Stramenopiles</taxon>
        <taxon>Oomycota</taxon>
        <taxon>Peronosporomycetes</taxon>
        <taxon>Peronosporales</taxon>
        <taxon>Peronosporaceae</taxon>
        <taxon>Phytophthora</taxon>
    </lineage>
</organism>
<evidence type="ECO:0000256" key="1">
    <source>
        <dbReference type="SAM" id="SignalP"/>
    </source>
</evidence>
<keyword evidence="1" id="KW-0732">Signal</keyword>
<dbReference type="EMBL" id="RCMV01000096">
    <property type="protein sequence ID" value="KAG3224982.1"/>
    <property type="molecule type" value="Genomic_DNA"/>
</dbReference>
<evidence type="ECO:0000313" key="2">
    <source>
        <dbReference type="EMBL" id="KAG3224982.1"/>
    </source>
</evidence>
<gene>
    <name evidence="2" type="ORF">PC129_g4358</name>
</gene>
<proteinExistence type="predicted"/>
<protein>
    <submittedName>
        <fullName evidence="2">Uncharacterized protein</fullName>
    </submittedName>
</protein>
<evidence type="ECO:0000313" key="3">
    <source>
        <dbReference type="Proteomes" id="UP000760860"/>
    </source>
</evidence>
<comment type="caution">
    <text evidence="2">The sequence shown here is derived from an EMBL/GenBank/DDBJ whole genome shotgun (WGS) entry which is preliminary data.</text>
</comment>
<feature type="chain" id="PRO_5035808315" evidence="1">
    <location>
        <begin position="16"/>
        <end position="142"/>
    </location>
</feature>
<name>A0A8T1IPW9_9STRA</name>
<sequence>MFPLRLLLKLPLGLGRTGLPKAKSSPRKEDSDFKGRIDEAATLLSFSPSSYSTPYVPSALAREIVPLVYLSFPMKRASTRVPTRNVWLPSALSDFDSPFASSLGEKSCTFLGFGSLSLSPPPFLPSDRISSAATPVSFSPSS</sequence>
<feature type="signal peptide" evidence="1">
    <location>
        <begin position="1"/>
        <end position="15"/>
    </location>
</feature>
<accession>A0A8T1IPW9</accession>
<dbReference type="AlphaFoldDB" id="A0A8T1IPW9"/>